<evidence type="ECO:0000313" key="1">
    <source>
        <dbReference type="EMBL" id="SFV16805.1"/>
    </source>
</evidence>
<gene>
    <name evidence="1" type="ORF">SAMN05216552_105533</name>
</gene>
<proteinExistence type="predicted"/>
<name>A0A1I7M4E9_9BURK</name>
<reference evidence="2" key="1">
    <citation type="submission" date="2016-10" db="EMBL/GenBank/DDBJ databases">
        <authorList>
            <person name="Varghese N."/>
            <person name="Submissions S."/>
        </authorList>
    </citation>
    <scope>NUCLEOTIDE SEQUENCE [LARGE SCALE GENOMIC DNA]</scope>
    <source>
        <strain evidence="2">CGMCC 1.11014</strain>
    </source>
</reference>
<dbReference type="EMBL" id="FPBO01000055">
    <property type="protein sequence ID" value="SFV16805.1"/>
    <property type="molecule type" value="Genomic_DNA"/>
</dbReference>
<accession>A0A1I7M4E9</accession>
<organism evidence="1 2">
    <name type="scientific">Pseudoduganella namucuonensis</name>
    <dbReference type="NCBI Taxonomy" id="1035707"/>
    <lineage>
        <taxon>Bacteria</taxon>
        <taxon>Pseudomonadati</taxon>
        <taxon>Pseudomonadota</taxon>
        <taxon>Betaproteobacteria</taxon>
        <taxon>Burkholderiales</taxon>
        <taxon>Oxalobacteraceae</taxon>
        <taxon>Telluria group</taxon>
        <taxon>Pseudoduganella</taxon>
    </lineage>
</organism>
<dbReference type="AlphaFoldDB" id="A0A1I7M4E9"/>
<dbReference type="OrthoDB" id="8759642at2"/>
<dbReference type="RefSeq" id="WP_093561054.1">
    <property type="nucleotide sequence ID" value="NZ_FPBO01000055.1"/>
</dbReference>
<evidence type="ECO:0000313" key="2">
    <source>
        <dbReference type="Proteomes" id="UP000199391"/>
    </source>
</evidence>
<dbReference type="STRING" id="1035707.SAMN05216552_105533"/>
<dbReference type="Proteomes" id="UP000199391">
    <property type="component" value="Unassembled WGS sequence"/>
</dbReference>
<protein>
    <submittedName>
        <fullName evidence="1">Uncharacterized protein</fullName>
    </submittedName>
</protein>
<sequence length="204" mass="23205">MDGMNSRSESSLRQECGDALEDESVPGLMEWMEMERWRADWQPVPDPYVGTEQLEAIFQRVVRHGYAAYVRGARVMPDLFASDSSLASMWQAGYANARMDAELISPPVDPRVQTSSIKSYAGGRGCVTEVGRKVLHGRFAKDIIEEDTMTTFVLHFSAYGNFGRNRHYVFDVRARNLEAAIRSVEKVYPSYFYRGCSDSYLAWE</sequence>
<keyword evidence="2" id="KW-1185">Reference proteome</keyword>